<keyword evidence="3" id="KW-1185">Reference proteome</keyword>
<name>S8B9K1_DACHA</name>
<reference evidence="2 3" key="1">
    <citation type="journal article" date="2013" name="PLoS Genet.">
        <title>Genomic mechanisms accounting for the adaptation to parasitism in nematode-trapping fungi.</title>
        <authorList>
            <person name="Meerupati T."/>
            <person name="Andersson K.M."/>
            <person name="Friman E."/>
            <person name="Kumar D."/>
            <person name="Tunlid A."/>
            <person name="Ahren D."/>
        </authorList>
    </citation>
    <scope>NUCLEOTIDE SEQUENCE [LARGE SCALE GENOMIC DNA]</scope>
    <source>
        <strain evidence="2 3">CBS 200.50</strain>
    </source>
</reference>
<evidence type="ECO:0000259" key="1">
    <source>
        <dbReference type="Pfam" id="PF17111"/>
    </source>
</evidence>
<dbReference type="HOGENOM" id="CLU_900225_0_0_1"/>
<organism evidence="2 3">
    <name type="scientific">Dactylellina haptotyla (strain CBS 200.50)</name>
    <name type="common">Nematode-trapping fungus</name>
    <name type="synonym">Monacrosporium haptotylum</name>
    <dbReference type="NCBI Taxonomy" id="1284197"/>
    <lineage>
        <taxon>Eukaryota</taxon>
        <taxon>Fungi</taxon>
        <taxon>Dikarya</taxon>
        <taxon>Ascomycota</taxon>
        <taxon>Pezizomycotina</taxon>
        <taxon>Orbiliomycetes</taxon>
        <taxon>Orbiliales</taxon>
        <taxon>Orbiliaceae</taxon>
        <taxon>Dactylellina</taxon>
    </lineage>
</organism>
<proteinExistence type="predicted"/>
<dbReference type="OrthoDB" id="432483at2759"/>
<protein>
    <recommendedName>
        <fullName evidence="1">Azaphilone pigments biosynthesis cluster protein L N-terminal domain-containing protein</fullName>
    </recommendedName>
</protein>
<dbReference type="Proteomes" id="UP000015100">
    <property type="component" value="Unassembled WGS sequence"/>
</dbReference>
<feature type="domain" description="Azaphilone pigments biosynthesis cluster protein L N-terminal" evidence="1">
    <location>
        <begin position="1"/>
        <end position="185"/>
    </location>
</feature>
<comment type="caution">
    <text evidence="2">The sequence shown here is derived from an EMBL/GenBank/DDBJ whole genome shotgun (WGS) entry which is preliminary data.</text>
</comment>
<dbReference type="EMBL" id="AQGS01001030">
    <property type="protein sequence ID" value="EPS35748.1"/>
    <property type="molecule type" value="Genomic_DNA"/>
</dbReference>
<dbReference type="InterPro" id="IPR031348">
    <property type="entry name" value="PigL_N"/>
</dbReference>
<evidence type="ECO:0000313" key="2">
    <source>
        <dbReference type="EMBL" id="EPS35748.1"/>
    </source>
</evidence>
<reference evidence="3" key="2">
    <citation type="submission" date="2013-04" db="EMBL/GenBank/DDBJ databases">
        <title>Genomic mechanisms accounting for the adaptation to parasitism in nematode-trapping fungi.</title>
        <authorList>
            <person name="Ahren D.G."/>
        </authorList>
    </citation>
    <scope>NUCLEOTIDE SEQUENCE [LARGE SCALE GENOMIC DNA]</scope>
    <source>
        <strain evidence="3">CBS 200.50</strain>
    </source>
</reference>
<sequence length="309" mass="33860">MEAVGIAANIVGLAAVTAHLSRLISQDISSFKSAPKTITSIKNELEILTDLLEYISTLGTGVLINSLDDTGKTCLSKSLNQCTEQCQAFEKKLEKYTKKGSNGNLSTWSKIVVVWDSKATELFLGQLETCKSTLGITLGAIQLYNSTKNHDLALDKLTEMERGLNQTLISTKQNLQEVLEAQAKLQQDFEGLLAERLRAMEGSQTDEIAAFRTELDEMLVQYQNAIKTQQKFATEQVRKVEEHKRSQHLRDIKVDINTSNQHALIGSLEGGLTTQVIEKVDYKADSVGALLIGSAGAGGSSSSWFFQKG</sequence>
<dbReference type="AlphaFoldDB" id="S8B9K1"/>
<gene>
    <name evidence="2" type="ORF">H072_10800</name>
</gene>
<accession>S8B9K1</accession>
<dbReference type="Pfam" id="PF17111">
    <property type="entry name" value="PigL_N"/>
    <property type="match status" value="1"/>
</dbReference>
<dbReference type="STRING" id="1284197.S8B9K1"/>
<evidence type="ECO:0000313" key="3">
    <source>
        <dbReference type="Proteomes" id="UP000015100"/>
    </source>
</evidence>